<sequence length="96" mass="11072">MLKIRFEKENRTIEVKEGENLREAAIRNKFSIYPHITKILNCRGRGLCTACTVQVLSGKLKPRNETETDKLHKKPDDFRMACQVTVTDDLVVRTNP</sequence>
<name>A0A381V077_9ZZZZ</name>
<feature type="domain" description="2Fe-2S ferredoxin-type" evidence="7">
    <location>
        <begin position="2"/>
        <end position="96"/>
    </location>
</feature>
<evidence type="ECO:0000256" key="5">
    <source>
        <dbReference type="ARBA" id="ARBA00023014"/>
    </source>
</evidence>
<keyword evidence="2" id="KW-0001">2Fe-2S</keyword>
<dbReference type="GO" id="GO:0046872">
    <property type="term" value="F:metal ion binding"/>
    <property type="evidence" value="ECO:0007669"/>
    <property type="project" value="UniProtKB-KW"/>
</dbReference>
<evidence type="ECO:0000256" key="1">
    <source>
        <dbReference type="ARBA" id="ARBA00010914"/>
    </source>
</evidence>
<comment type="cofactor">
    <cofactor evidence="6">
        <name>[2Fe-2S] cluster</name>
        <dbReference type="ChEBI" id="CHEBI:190135"/>
    </cofactor>
</comment>
<organism evidence="8">
    <name type="scientific">marine metagenome</name>
    <dbReference type="NCBI Taxonomy" id="408172"/>
    <lineage>
        <taxon>unclassified sequences</taxon>
        <taxon>metagenomes</taxon>
        <taxon>ecological metagenomes</taxon>
    </lineage>
</organism>
<dbReference type="PROSITE" id="PS51085">
    <property type="entry name" value="2FE2S_FER_2"/>
    <property type="match status" value="1"/>
</dbReference>
<dbReference type="AlphaFoldDB" id="A0A381V077"/>
<dbReference type="CDD" id="cd00207">
    <property type="entry name" value="fer2"/>
    <property type="match status" value="1"/>
</dbReference>
<dbReference type="Gene3D" id="3.10.20.30">
    <property type="match status" value="1"/>
</dbReference>
<gene>
    <name evidence="8" type="ORF">METZ01_LOCUS86636</name>
</gene>
<evidence type="ECO:0000256" key="2">
    <source>
        <dbReference type="ARBA" id="ARBA00022714"/>
    </source>
</evidence>
<keyword evidence="4" id="KW-0408">Iron</keyword>
<evidence type="ECO:0000313" key="8">
    <source>
        <dbReference type="EMBL" id="SVA33782.1"/>
    </source>
</evidence>
<evidence type="ECO:0000256" key="4">
    <source>
        <dbReference type="ARBA" id="ARBA00023004"/>
    </source>
</evidence>
<dbReference type="PANTHER" id="PTHR23426:SF65">
    <property type="entry name" value="FERREDOXIN-2, MITOCHONDRIAL"/>
    <property type="match status" value="1"/>
</dbReference>
<evidence type="ECO:0000259" key="7">
    <source>
        <dbReference type="PROSITE" id="PS51085"/>
    </source>
</evidence>
<dbReference type="InterPro" id="IPR036010">
    <property type="entry name" value="2Fe-2S_ferredoxin-like_sf"/>
</dbReference>
<dbReference type="GO" id="GO:0140647">
    <property type="term" value="P:P450-containing electron transport chain"/>
    <property type="evidence" value="ECO:0007669"/>
    <property type="project" value="InterPro"/>
</dbReference>
<dbReference type="InterPro" id="IPR012675">
    <property type="entry name" value="Beta-grasp_dom_sf"/>
</dbReference>
<protein>
    <recommendedName>
        <fullName evidence="7">2Fe-2S ferredoxin-type domain-containing protein</fullName>
    </recommendedName>
</protein>
<accession>A0A381V077</accession>
<dbReference type="Pfam" id="PF00111">
    <property type="entry name" value="Fer2"/>
    <property type="match status" value="1"/>
</dbReference>
<proteinExistence type="inferred from homology"/>
<dbReference type="InterPro" id="IPR001055">
    <property type="entry name" value="Adrenodoxin-like"/>
</dbReference>
<dbReference type="PANTHER" id="PTHR23426">
    <property type="entry name" value="FERREDOXIN/ADRENODOXIN"/>
    <property type="match status" value="1"/>
</dbReference>
<comment type="similarity">
    <text evidence="1">Belongs to the adrenodoxin/putidaredoxin family.</text>
</comment>
<keyword evidence="3" id="KW-0479">Metal-binding</keyword>
<dbReference type="SUPFAM" id="SSF54292">
    <property type="entry name" value="2Fe-2S ferredoxin-like"/>
    <property type="match status" value="1"/>
</dbReference>
<dbReference type="GO" id="GO:0009055">
    <property type="term" value="F:electron transfer activity"/>
    <property type="evidence" value="ECO:0007669"/>
    <property type="project" value="TreeGrafter"/>
</dbReference>
<dbReference type="GO" id="GO:0051537">
    <property type="term" value="F:2 iron, 2 sulfur cluster binding"/>
    <property type="evidence" value="ECO:0007669"/>
    <property type="project" value="UniProtKB-KW"/>
</dbReference>
<evidence type="ECO:0000256" key="3">
    <source>
        <dbReference type="ARBA" id="ARBA00022723"/>
    </source>
</evidence>
<dbReference type="GO" id="GO:0005739">
    <property type="term" value="C:mitochondrion"/>
    <property type="evidence" value="ECO:0007669"/>
    <property type="project" value="TreeGrafter"/>
</dbReference>
<evidence type="ECO:0000256" key="6">
    <source>
        <dbReference type="ARBA" id="ARBA00034078"/>
    </source>
</evidence>
<keyword evidence="5" id="KW-0411">Iron-sulfur</keyword>
<dbReference type="InterPro" id="IPR001041">
    <property type="entry name" value="2Fe-2S_ferredoxin-type"/>
</dbReference>
<reference evidence="8" key="1">
    <citation type="submission" date="2018-05" db="EMBL/GenBank/DDBJ databases">
        <authorList>
            <person name="Lanie J.A."/>
            <person name="Ng W.-L."/>
            <person name="Kazmierczak K.M."/>
            <person name="Andrzejewski T.M."/>
            <person name="Davidsen T.M."/>
            <person name="Wayne K.J."/>
            <person name="Tettelin H."/>
            <person name="Glass J.I."/>
            <person name="Rusch D."/>
            <person name="Podicherti R."/>
            <person name="Tsui H.-C.T."/>
            <person name="Winkler M.E."/>
        </authorList>
    </citation>
    <scope>NUCLEOTIDE SEQUENCE</scope>
</reference>
<dbReference type="EMBL" id="UINC01007521">
    <property type="protein sequence ID" value="SVA33782.1"/>
    <property type="molecule type" value="Genomic_DNA"/>
</dbReference>